<feature type="compositionally biased region" description="Acidic residues" evidence="1">
    <location>
        <begin position="159"/>
        <end position="168"/>
    </location>
</feature>
<feature type="compositionally biased region" description="Low complexity" evidence="1">
    <location>
        <begin position="25"/>
        <end position="37"/>
    </location>
</feature>
<feature type="compositionally biased region" description="Low complexity" evidence="1">
    <location>
        <begin position="68"/>
        <end position="87"/>
    </location>
</feature>
<keyword evidence="2" id="KW-0732">Signal</keyword>
<evidence type="ECO:0000313" key="4">
    <source>
        <dbReference type="Proteomes" id="UP001150538"/>
    </source>
</evidence>
<keyword evidence="4" id="KW-1185">Reference proteome</keyword>
<name>A0A9W7ZT30_9FUNG</name>
<gene>
    <name evidence="3" type="ORF">H4219_004152</name>
</gene>
<reference evidence="3" key="1">
    <citation type="submission" date="2022-07" db="EMBL/GenBank/DDBJ databases">
        <title>Phylogenomic reconstructions and comparative analyses of Kickxellomycotina fungi.</title>
        <authorList>
            <person name="Reynolds N.K."/>
            <person name="Stajich J.E."/>
            <person name="Barry K."/>
            <person name="Grigoriev I.V."/>
            <person name="Crous P."/>
            <person name="Smith M.E."/>
        </authorList>
    </citation>
    <scope>NUCLEOTIDE SEQUENCE</scope>
    <source>
        <strain evidence="3">NBRC 100468</strain>
    </source>
</reference>
<feature type="chain" id="PRO_5040951229" evidence="2">
    <location>
        <begin position="23"/>
        <end position="168"/>
    </location>
</feature>
<organism evidence="3 4">
    <name type="scientific">Mycoemilia scoparia</name>
    <dbReference type="NCBI Taxonomy" id="417184"/>
    <lineage>
        <taxon>Eukaryota</taxon>
        <taxon>Fungi</taxon>
        <taxon>Fungi incertae sedis</taxon>
        <taxon>Zoopagomycota</taxon>
        <taxon>Kickxellomycotina</taxon>
        <taxon>Kickxellomycetes</taxon>
        <taxon>Kickxellales</taxon>
        <taxon>Kickxellaceae</taxon>
        <taxon>Mycoemilia</taxon>
    </lineage>
</organism>
<feature type="signal peptide" evidence="2">
    <location>
        <begin position="1"/>
        <end position="22"/>
    </location>
</feature>
<feature type="region of interest" description="Disordered" evidence="1">
    <location>
        <begin position="25"/>
        <end position="49"/>
    </location>
</feature>
<feature type="compositionally biased region" description="Low complexity" evidence="1">
    <location>
        <begin position="99"/>
        <end position="112"/>
    </location>
</feature>
<proteinExistence type="predicted"/>
<protein>
    <submittedName>
        <fullName evidence="3">Uncharacterized protein</fullName>
    </submittedName>
</protein>
<dbReference type="AlphaFoldDB" id="A0A9W7ZT30"/>
<accession>A0A9W7ZT30</accession>
<evidence type="ECO:0000256" key="1">
    <source>
        <dbReference type="SAM" id="MobiDB-lite"/>
    </source>
</evidence>
<dbReference type="Proteomes" id="UP001150538">
    <property type="component" value="Unassembled WGS sequence"/>
</dbReference>
<dbReference type="EMBL" id="JANBPU010000132">
    <property type="protein sequence ID" value="KAJ1915735.1"/>
    <property type="molecule type" value="Genomic_DNA"/>
</dbReference>
<evidence type="ECO:0000256" key="2">
    <source>
        <dbReference type="SAM" id="SignalP"/>
    </source>
</evidence>
<sequence length="168" mass="16793">MKFTANATIALVATVAAATVVAQTPGSAQPPQGAAPSNNGPALPQLSAGADKAAVEAWQKQVAEILKGAAPAGGQQPPVPAAATPSANQIHHRRDDVPSQESPSATPSAAPSNNGLKLPQLSAGADKDAVEAWQKQVAEALKAGAPTAAGQPIHRRDEGGEDEGPQEN</sequence>
<evidence type="ECO:0000313" key="3">
    <source>
        <dbReference type="EMBL" id="KAJ1915735.1"/>
    </source>
</evidence>
<feature type="region of interest" description="Disordered" evidence="1">
    <location>
        <begin position="68"/>
        <end position="168"/>
    </location>
</feature>
<comment type="caution">
    <text evidence="3">The sequence shown here is derived from an EMBL/GenBank/DDBJ whole genome shotgun (WGS) entry which is preliminary data.</text>
</comment>